<sequence>SLPGKRSPPSVFLLPPPTEEVTSSHSTLSLTCLVRGFYPEDISVEWQKNQETLERGAYDVMPPRKEKGGA</sequence>
<dbReference type="Gene3D" id="2.60.40.10">
    <property type="entry name" value="Immunoglobulins"/>
    <property type="match status" value="1"/>
</dbReference>
<dbReference type="Proteomes" id="UP000541332">
    <property type="component" value="Unassembled WGS sequence"/>
</dbReference>
<organism evidence="4 5">
    <name type="scientific">Pampusana beccarii</name>
    <name type="common">Western bronze ground-dove</name>
    <dbReference type="NCBI Taxonomy" id="2953425"/>
    <lineage>
        <taxon>Eukaryota</taxon>
        <taxon>Metazoa</taxon>
        <taxon>Chordata</taxon>
        <taxon>Craniata</taxon>
        <taxon>Vertebrata</taxon>
        <taxon>Euteleostomi</taxon>
        <taxon>Archelosauria</taxon>
        <taxon>Archosauria</taxon>
        <taxon>Dinosauria</taxon>
        <taxon>Saurischia</taxon>
        <taxon>Theropoda</taxon>
        <taxon>Coelurosauria</taxon>
        <taxon>Aves</taxon>
        <taxon>Neognathae</taxon>
        <taxon>Neoaves</taxon>
        <taxon>Columbimorphae</taxon>
        <taxon>Columbiformes</taxon>
        <taxon>Columbidae</taxon>
        <taxon>Pampusana</taxon>
    </lineage>
</organism>
<evidence type="ECO:0000256" key="2">
    <source>
        <dbReference type="SAM" id="MobiDB-lite"/>
    </source>
</evidence>
<name>A0A7L4FPF7_9COLU</name>
<evidence type="ECO:0000259" key="3">
    <source>
        <dbReference type="PROSITE" id="PS50835"/>
    </source>
</evidence>
<accession>A0A7L4FPF7</accession>
<dbReference type="InterPro" id="IPR003597">
    <property type="entry name" value="Ig_C1-set"/>
</dbReference>
<dbReference type="OrthoDB" id="8694217at2759"/>
<keyword evidence="1" id="KW-0393">Immunoglobulin domain</keyword>
<dbReference type="SUPFAM" id="SSF48726">
    <property type="entry name" value="Immunoglobulin"/>
    <property type="match status" value="1"/>
</dbReference>
<feature type="region of interest" description="Disordered" evidence="2">
    <location>
        <begin position="1"/>
        <end position="20"/>
    </location>
</feature>
<evidence type="ECO:0000313" key="4">
    <source>
        <dbReference type="EMBL" id="NXW87911.1"/>
    </source>
</evidence>
<feature type="non-terminal residue" evidence="4">
    <location>
        <position position="70"/>
    </location>
</feature>
<keyword evidence="5" id="KW-1185">Reference proteome</keyword>
<feature type="domain" description="Ig-like" evidence="3">
    <location>
        <begin position="9"/>
        <end position="70"/>
    </location>
</feature>
<dbReference type="PROSITE" id="PS50835">
    <property type="entry name" value="IG_LIKE"/>
    <property type="match status" value="1"/>
</dbReference>
<dbReference type="InterPro" id="IPR050380">
    <property type="entry name" value="Immune_Resp_Modulators"/>
</dbReference>
<reference evidence="4 5" key="1">
    <citation type="submission" date="2020-02" db="EMBL/GenBank/DDBJ databases">
        <title>Bird 10,000 Genomes (B10K) Project - Family phase.</title>
        <authorList>
            <person name="Zhang G."/>
        </authorList>
    </citation>
    <scope>NUCLEOTIDE SEQUENCE [LARGE SCALE GENOMIC DNA]</scope>
    <source>
        <strain evidence="4">B10K-DU-006-06</strain>
    </source>
</reference>
<gene>
    <name evidence="4" type="primary">Ighe_0</name>
    <name evidence="4" type="ORF">ALOBEC_R16067</name>
</gene>
<evidence type="ECO:0000256" key="1">
    <source>
        <dbReference type="ARBA" id="ARBA00023319"/>
    </source>
</evidence>
<dbReference type="Pfam" id="PF07654">
    <property type="entry name" value="C1-set"/>
    <property type="match status" value="1"/>
</dbReference>
<dbReference type="InterPro" id="IPR013783">
    <property type="entry name" value="Ig-like_fold"/>
</dbReference>
<dbReference type="InterPro" id="IPR007110">
    <property type="entry name" value="Ig-like_dom"/>
</dbReference>
<protein>
    <submittedName>
        <fullName evidence="4">IGHE protein</fullName>
    </submittedName>
</protein>
<comment type="caution">
    <text evidence="4">The sequence shown here is derived from an EMBL/GenBank/DDBJ whole genome shotgun (WGS) entry which is preliminary data.</text>
</comment>
<dbReference type="PANTHER" id="PTHR23411">
    <property type="entry name" value="TAPASIN"/>
    <property type="match status" value="1"/>
</dbReference>
<proteinExistence type="predicted"/>
<dbReference type="AlphaFoldDB" id="A0A7L4FPF7"/>
<dbReference type="InterPro" id="IPR036179">
    <property type="entry name" value="Ig-like_dom_sf"/>
</dbReference>
<evidence type="ECO:0000313" key="5">
    <source>
        <dbReference type="Proteomes" id="UP000541332"/>
    </source>
</evidence>
<dbReference type="EMBL" id="VWYH01004994">
    <property type="protein sequence ID" value="NXW87911.1"/>
    <property type="molecule type" value="Genomic_DNA"/>
</dbReference>
<feature type="non-terminal residue" evidence="4">
    <location>
        <position position="1"/>
    </location>
</feature>